<keyword evidence="1" id="KW-1133">Transmembrane helix</keyword>
<keyword evidence="1" id="KW-0472">Membrane</keyword>
<keyword evidence="3" id="KW-1185">Reference proteome</keyword>
<proteinExistence type="predicted"/>
<dbReference type="EMBL" id="WHNY01000093">
    <property type="protein sequence ID" value="NOU69587.1"/>
    <property type="molecule type" value="Genomic_DNA"/>
</dbReference>
<dbReference type="Proteomes" id="UP000653578">
    <property type="component" value="Unassembled WGS sequence"/>
</dbReference>
<accession>A0ABX1XMC7</accession>
<reference evidence="2 3" key="1">
    <citation type="submission" date="2019-10" db="EMBL/GenBank/DDBJ databases">
        <title>Description of Paenibacillus humi sp. nov.</title>
        <authorList>
            <person name="Carlier A."/>
            <person name="Qi S."/>
        </authorList>
    </citation>
    <scope>NUCLEOTIDE SEQUENCE [LARGE SCALE GENOMIC DNA]</scope>
    <source>
        <strain evidence="2 3">LMG 31461</strain>
    </source>
</reference>
<evidence type="ECO:0000313" key="3">
    <source>
        <dbReference type="Proteomes" id="UP000653578"/>
    </source>
</evidence>
<feature type="transmembrane region" description="Helical" evidence="1">
    <location>
        <begin position="202"/>
        <end position="222"/>
    </location>
</feature>
<comment type="caution">
    <text evidence="2">The sequence shown here is derived from an EMBL/GenBank/DDBJ whole genome shotgun (WGS) entry which is preliminary data.</text>
</comment>
<feature type="transmembrane region" description="Helical" evidence="1">
    <location>
        <begin position="133"/>
        <end position="154"/>
    </location>
</feature>
<name>A0ABX1XMC7_9BACL</name>
<sequence length="235" mass="26467">MVKSNQQEFDESCEGCKMKRNRRRRRNWVFGILAFLAVGIAAYALLLYGNPDDIKDQGFVTAKGTMPDLWYTVLWFHAVSGGIALGIGWLQFIKRIRLRTPNVHRAIGYVYATMITVAGVTGLYMAYYTSGGLSAQLGFGALSLMWLYTLYQSLKSIMADRNPRAHGQWMLRNYALSCAAISLRVMTPLAAVFWGLTDTNDTFGVIAWICWLPNLLLAEMIIRAGLRRVVRPLNV</sequence>
<evidence type="ECO:0000256" key="1">
    <source>
        <dbReference type="SAM" id="Phobius"/>
    </source>
</evidence>
<feature type="transmembrane region" description="Helical" evidence="1">
    <location>
        <begin position="28"/>
        <end position="49"/>
    </location>
</feature>
<keyword evidence="1" id="KW-0812">Transmembrane</keyword>
<organism evidence="2 3">
    <name type="scientific">Paenibacillus plantarum</name>
    <dbReference type="NCBI Taxonomy" id="2654975"/>
    <lineage>
        <taxon>Bacteria</taxon>
        <taxon>Bacillati</taxon>
        <taxon>Bacillota</taxon>
        <taxon>Bacilli</taxon>
        <taxon>Bacillales</taxon>
        <taxon>Paenibacillaceae</taxon>
        <taxon>Paenibacillus</taxon>
    </lineage>
</organism>
<feature type="transmembrane region" description="Helical" evidence="1">
    <location>
        <begin position="174"/>
        <end position="196"/>
    </location>
</feature>
<dbReference type="Pfam" id="PF10067">
    <property type="entry name" value="DUF2306"/>
    <property type="match status" value="1"/>
</dbReference>
<feature type="transmembrane region" description="Helical" evidence="1">
    <location>
        <begin position="106"/>
        <end position="127"/>
    </location>
</feature>
<gene>
    <name evidence="2" type="ORF">GC096_36830</name>
</gene>
<feature type="transmembrane region" description="Helical" evidence="1">
    <location>
        <begin position="69"/>
        <end position="94"/>
    </location>
</feature>
<protein>
    <submittedName>
        <fullName evidence="2">DUF2306 domain-containing protein</fullName>
    </submittedName>
</protein>
<evidence type="ECO:0000313" key="2">
    <source>
        <dbReference type="EMBL" id="NOU69587.1"/>
    </source>
</evidence>
<dbReference type="InterPro" id="IPR018750">
    <property type="entry name" value="DUF2306_membrane"/>
</dbReference>